<sequence>MMWIVGICSVAGTPVAGCNIPRITPDTGHRSGSPTPTLTSRSVGGSSFIIPVPTSAPRNKAANVTQQSNEIDQSLHGWQARKMRRRGPSSWLASSRSACLVSSFLP</sequence>
<dbReference type="AlphaFoldDB" id="A0AAJ0BZ54"/>
<feature type="region of interest" description="Disordered" evidence="1">
    <location>
        <begin position="24"/>
        <end position="45"/>
    </location>
</feature>
<dbReference type="EMBL" id="MU839014">
    <property type="protein sequence ID" value="KAK1765799.1"/>
    <property type="molecule type" value="Genomic_DNA"/>
</dbReference>
<name>A0AAJ0BZ54_9PEZI</name>
<evidence type="ECO:0000256" key="1">
    <source>
        <dbReference type="SAM" id="MobiDB-lite"/>
    </source>
</evidence>
<keyword evidence="4" id="KW-1185">Reference proteome</keyword>
<evidence type="ECO:0000256" key="2">
    <source>
        <dbReference type="SAM" id="SignalP"/>
    </source>
</evidence>
<comment type="caution">
    <text evidence="3">The sequence shown here is derived from an EMBL/GenBank/DDBJ whole genome shotgun (WGS) entry which is preliminary data.</text>
</comment>
<dbReference type="GeneID" id="85311605"/>
<dbReference type="Proteomes" id="UP001244011">
    <property type="component" value="Unassembled WGS sequence"/>
</dbReference>
<keyword evidence="2" id="KW-0732">Signal</keyword>
<evidence type="ECO:0000313" key="4">
    <source>
        <dbReference type="Proteomes" id="UP001244011"/>
    </source>
</evidence>
<dbReference type="RefSeq" id="XP_060282012.1">
    <property type="nucleotide sequence ID" value="XM_060428418.1"/>
</dbReference>
<feature type="signal peptide" evidence="2">
    <location>
        <begin position="1"/>
        <end position="17"/>
    </location>
</feature>
<organism evidence="3 4">
    <name type="scientific">Phialemonium atrogriseum</name>
    <dbReference type="NCBI Taxonomy" id="1093897"/>
    <lineage>
        <taxon>Eukaryota</taxon>
        <taxon>Fungi</taxon>
        <taxon>Dikarya</taxon>
        <taxon>Ascomycota</taxon>
        <taxon>Pezizomycotina</taxon>
        <taxon>Sordariomycetes</taxon>
        <taxon>Sordariomycetidae</taxon>
        <taxon>Cephalothecales</taxon>
        <taxon>Cephalothecaceae</taxon>
        <taxon>Phialemonium</taxon>
    </lineage>
</organism>
<reference evidence="3" key="1">
    <citation type="submission" date="2023-06" db="EMBL/GenBank/DDBJ databases">
        <title>Genome-scale phylogeny and comparative genomics of the fungal order Sordariales.</title>
        <authorList>
            <consortium name="Lawrence Berkeley National Laboratory"/>
            <person name="Hensen N."/>
            <person name="Bonometti L."/>
            <person name="Westerberg I."/>
            <person name="Brannstrom I.O."/>
            <person name="Guillou S."/>
            <person name="Cros-Aarteil S."/>
            <person name="Calhoun S."/>
            <person name="Haridas S."/>
            <person name="Kuo A."/>
            <person name="Mondo S."/>
            <person name="Pangilinan J."/>
            <person name="Riley R."/>
            <person name="Labutti K."/>
            <person name="Andreopoulos B."/>
            <person name="Lipzen A."/>
            <person name="Chen C."/>
            <person name="Yanf M."/>
            <person name="Daum C."/>
            <person name="Ng V."/>
            <person name="Clum A."/>
            <person name="Steindorff A."/>
            <person name="Ohm R."/>
            <person name="Martin F."/>
            <person name="Silar P."/>
            <person name="Natvig D."/>
            <person name="Lalanne C."/>
            <person name="Gautier V."/>
            <person name="Ament-Velasquez S.L."/>
            <person name="Kruys A."/>
            <person name="Hutchinson M.I."/>
            <person name="Powell A.J."/>
            <person name="Barry K."/>
            <person name="Miller A.N."/>
            <person name="Grigoriev I.V."/>
            <person name="Debuchy R."/>
            <person name="Gladieux P."/>
            <person name="Thoren M.H."/>
            <person name="Johannesson H."/>
        </authorList>
    </citation>
    <scope>NUCLEOTIDE SEQUENCE</scope>
    <source>
        <strain evidence="3">8032-3</strain>
    </source>
</reference>
<evidence type="ECO:0000313" key="3">
    <source>
        <dbReference type="EMBL" id="KAK1765799.1"/>
    </source>
</evidence>
<protein>
    <recommendedName>
        <fullName evidence="5">Secreted protein</fullName>
    </recommendedName>
</protein>
<proteinExistence type="predicted"/>
<gene>
    <name evidence="3" type="ORF">QBC33DRAFT_544012</name>
</gene>
<accession>A0AAJ0BZ54</accession>
<feature type="chain" id="PRO_5042605773" description="Secreted protein" evidence="2">
    <location>
        <begin position="18"/>
        <end position="106"/>
    </location>
</feature>
<evidence type="ECO:0008006" key="5">
    <source>
        <dbReference type="Google" id="ProtNLM"/>
    </source>
</evidence>
<feature type="compositionally biased region" description="Polar residues" evidence="1">
    <location>
        <begin position="30"/>
        <end position="45"/>
    </location>
</feature>